<dbReference type="GO" id="GO:0003676">
    <property type="term" value="F:nucleic acid binding"/>
    <property type="evidence" value="ECO:0007669"/>
    <property type="project" value="InterPro"/>
</dbReference>
<feature type="region of interest" description="Disordered" evidence="8">
    <location>
        <begin position="931"/>
        <end position="967"/>
    </location>
</feature>
<keyword evidence="4" id="KW-0347">Helicase</keyword>
<dbReference type="SMART" id="SM00490">
    <property type="entry name" value="HELICc"/>
    <property type="match status" value="1"/>
</dbReference>
<feature type="compositionally biased region" description="Basic and acidic residues" evidence="8">
    <location>
        <begin position="309"/>
        <end position="332"/>
    </location>
</feature>
<feature type="short sequence motif" description="Q motif" evidence="7">
    <location>
        <begin position="439"/>
        <end position="467"/>
    </location>
</feature>
<evidence type="ECO:0000313" key="13">
    <source>
        <dbReference type="EMBL" id="CAF3487320.1"/>
    </source>
</evidence>
<feature type="compositionally biased region" description="Polar residues" evidence="8">
    <location>
        <begin position="939"/>
        <end position="960"/>
    </location>
</feature>
<dbReference type="InterPro" id="IPR027417">
    <property type="entry name" value="P-loop_NTPase"/>
</dbReference>
<gene>
    <name evidence="13" type="ORF">OTI717_LOCUS908</name>
</gene>
<evidence type="ECO:0000256" key="7">
    <source>
        <dbReference type="PROSITE-ProRule" id="PRU00552"/>
    </source>
</evidence>
<keyword evidence="2" id="KW-0547">Nucleotide-binding</keyword>
<reference evidence="13" key="1">
    <citation type="submission" date="2021-02" db="EMBL/GenBank/DDBJ databases">
        <authorList>
            <person name="Nowell W R."/>
        </authorList>
    </citation>
    <scope>NUCLEOTIDE SEQUENCE</scope>
</reference>
<protein>
    <recommendedName>
        <fullName evidence="1">RNA helicase</fullName>
        <ecNumber evidence="1">3.6.4.13</ecNumber>
    </recommendedName>
</protein>
<dbReference type="Proteomes" id="UP000663823">
    <property type="component" value="Unassembled WGS sequence"/>
</dbReference>
<dbReference type="GO" id="GO:0005524">
    <property type="term" value="F:ATP binding"/>
    <property type="evidence" value="ECO:0007669"/>
    <property type="project" value="UniProtKB-KW"/>
</dbReference>
<keyword evidence="5" id="KW-0067">ATP-binding</keyword>
<feature type="domain" description="DEAD-box RNA helicase Q" evidence="12">
    <location>
        <begin position="439"/>
        <end position="467"/>
    </location>
</feature>
<evidence type="ECO:0000256" key="3">
    <source>
        <dbReference type="ARBA" id="ARBA00022801"/>
    </source>
</evidence>
<keyword evidence="9" id="KW-0732">Signal</keyword>
<dbReference type="GO" id="GO:0016787">
    <property type="term" value="F:hydrolase activity"/>
    <property type="evidence" value="ECO:0007669"/>
    <property type="project" value="UniProtKB-KW"/>
</dbReference>
<dbReference type="GO" id="GO:0003724">
    <property type="term" value="F:RNA helicase activity"/>
    <property type="evidence" value="ECO:0007669"/>
    <property type="project" value="UniProtKB-EC"/>
</dbReference>
<name>A0A818G7M7_9BILA</name>
<evidence type="ECO:0000256" key="6">
    <source>
        <dbReference type="ARBA" id="ARBA00047984"/>
    </source>
</evidence>
<dbReference type="Pfam" id="PF00271">
    <property type="entry name" value="Helicase_C"/>
    <property type="match status" value="1"/>
</dbReference>
<proteinExistence type="predicted"/>
<evidence type="ECO:0000313" key="14">
    <source>
        <dbReference type="Proteomes" id="UP000663823"/>
    </source>
</evidence>
<comment type="caution">
    <text evidence="13">The sequence shown here is derived from an EMBL/GenBank/DDBJ whole genome shotgun (WGS) entry which is preliminary data.</text>
</comment>
<keyword evidence="3" id="KW-0378">Hydrolase</keyword>
<accession>A0A818G7M7</accession>
<dbReference type="AlphaFoldDB" id="A0A818G7M7"/>
<dbReference type="Pfam" id="PF00270">
    <property type="entry name" value="DEAD"/>
    <property type="match status" value="1"/>
</dbReference>
<feature type="region of interest" description="Disordered" evidence="8">
    <location>
        <begin position="308"/>
        <end position="335"/>
    </location>
</feature>
<dbReference type="PANTHER" id="PTHR47958">
    <property type="entry name" value="ATP-DEPENDENT RNA HELICASE DBP3"/>
    <property type="match status" value="1"/>
</dbReference>
<dbReference type="InterPro" id="IPR000629">
    <property type="entry name" value="RNA-helicase_DEAD-box_CS"/>
</dbReference>
<feature type="domain" description="Helicase C-terminal" evidence="11">
    <location>
        <begin position="674"/>
        <end position="818"/>
    </location>
</feature>
<dbReference type="EMBL" id="CAJOAX010000034">
    <property type="protein sequence ID" value="CAF3487320.1"/>
    <property type="molecule type" value="Genomic_DNA"/>
</dbReference>
<dbReference type="CDD" id="cd18787">
    <property type="entry name" value="SF2_C_DEAD"/>
    <property type="match status" value="1"/>
</dbReference>
<evidence type="ECO:0000256" key="8">
    <source>
        <dbReference type="SAM" id="MobiDB-lite"/>
    </source>
</evidence>
<evidence type="ECO:0000259" key="11">
    <source>
        <dbReference type="PROSITE" id="PS51194"/>
    </source>
</evidence>
<dbReference type="SMART" id="SM00487">
    <property type="entry name" value="DEXDc"/>
    <property type="match status" value="1"/>
</dbReference>
<dbReference type="PROSITE" id="PS51192">
    <property type="entry name" value="HELICASE_ATP_BIND_1"/>
    <property type="match status" value="1"/>
</dbReference>
<dbReference type="CDD" id="cd17952">
    <property type="entry name" value="DEADc_DDX42"/>
    <property type="match status" value="1"/>
</dbReference>
<dbReference type="InterPro" id="IPR014001">
    <property type="entry name" value="Helicase_ATP-bd"/>
</dbReference>
<comment type="catalytic activity">
    <reaction evidence="6">
        <text>ATP + H2O = ADP + phosphate + H(+)</text>
        <dbReference type="Rhea" id="RHEA:13065"/>
        <dbReference type="ChEBI" id="CHEBI:15377"/>
        <dbReference type="ChEBI" id="CHEBI:15378"/>
        <dbReference type="ChEBI" id="CHEBI:30616"/>
        <dbReference type="ChEBI" id="CHEBI:43474"/>
        <dbReference type="ChEBI" id="CHEBI:456216"/>
        <dbReference type="EC" id="3.6.4.13"/>
    </reaction>
</comment>
<feature type="region of interest" description="Disordered" evidence="8">
    <location>
        <begin position="228"/>
        <end position="296"/>
    </location>
</feature>
<sequence>MISFLFFVLAIHFFCSSLYKRLSSHSRVPTNGDIDRLLNFLDSLTIMDSTQFTMNAIIIGLSLSNDYFLTYIFINELGSDNERSNEVSILAKLDFLLNFDDQHIKIGQINKPIIGQCKIIIPSVDFFIKIKGKNNSNEHIERLYSHKIKSRTLELNVIVDETIKYLTNEINRFNLQLLLSLNDCCKNYADIVIYDQNGNRTMSSNNKPVDPKLQQLFPLPSSLRANVRKTDVVIQPHRTEQEYFDSDDLNDESHNKTKTTNTKKLNDDLDYQPAPGSPSYQAEQKEDDHDDDEEEDPLEQFMKANNNQAKKDLESIGKKKEQKQEKGIRDDIDKEDDQESYFRWLEENPNAGLPIADNDDDEDRELQYDDDGNLIAPEISKHIDPLPSIDHSTIEYSPFEKNFYVEHEDIRNLSNQQVNELRNKLGVNVRGVNIPRPVVSFAHFGFDERLMKTLRKSEFATPTPIQSQAIPSALSGRDIIGIAKTGSGKTGAFIWPAIVHIMAQEQLKVDDGPIVLICAPTRELAQQIHLECKKYGKLYNINSVCAFGGGNMHEQIMACKEGCEILVCTPGRLIDLVKKKGTNLQRVTYLVFDEADRMFDMGFEPQVRSIADHIRPDRQCLLFSATFKKKVEKLARDILTDPVRIVQGEVGEANQDILQIVHILLNGSSKWAWLLSKLVEFTVLGKVLIFVTRKDNCAELAKNLKENGFTAGLIHGDMAQYDRTQVINEFKKHDMPILVATDVAARGLDIPSIRTVVNYDVARDIDTHTHRIGRTGRAGEKGTAYTLLTPTDKEFAPNLVRNLENANQVVSQELLNMAMQNSHFANSRSRYGGGGGGKHFALGNRVQRERPGFGSHSGPSQSTSKPIVDSSNPFDYNGPSTKKTTTIGPMTDWRGGSTASSGATGTNRTSAMKAAFQSQFKSSFVAATDTGLKSHSVAVPSSVTQKRAGQTGKNDSTSTTKRSRFSD</sequence>
<dbReference type="InterPro" id="IPR011545">
    <property type="entry name" value="DEAD/DEAH_box_helicase_dom"/>
</dbReference>
<dbReference type="Gene3D" id="3.40.50.300">
    <property type="entry name" value="P-loop containing nucleotide triphosphate hydrolases"/>
    <property type="match status" value="2"/>
</dbReference>
<dbReference type="InterPro" id="IPR001650">
    <property type="entry name" value="Helicase_C-like"/>
</dbReference>
<feature type="domain" description="Helicase ATP-binding" evidence="10">
    <location>
        <begin position="470"/>
        <end position="645"/>
    </location>
</feature>
<evidence type="ECO:0000256" key="1">
    <source>
        <dbReference type="ARBA" id="ARBA00012552"/>
    </source>
</evidence>
<dbReference type="PROSITE" id="PS00039">
    <property type="entry name" value="DEAD_ATP_HELICASE"/>
    <property type="match status" value="1"/>
</dbReference>
<dbReference type="InterPro" id="IPR014014">
    <property type="entry name" value="RNA_helicase_DEAD_Q_motif"/>
</dbReference>
<organism evidence="13 14">
    <name type="scientific">Rotaria sordida</name>
    <dbReference type="NCBI Taxonomy" id="392033"/>
    <lineage>
        <taxon>Eukaryota</taxon>
        <taxon>Metazoa</taxon>
        <taxon>Spiralia</taxon>
        <taxon>Gnathifera</taxon>
        <taxon>Rotifera</taxon>
        <taxon>Eurotatoria</taxon>
        <taxon>Bdelloidea</taxon>
        <taxon>Philodinida</taxon>
        <taxon>Philodinidae</taxon>
        <taxon>Rotaria</taxon>
    </lineage>
</organism>
<evidence type="ECO:0000259" key="12">
    <source>
        <dbReference type="PROSITE" id="PS51195"/>
    </source>
</evidence>
<feature type="chain" id="PRO_5032294358" description="RNA helicase" evidence="9">
    <location>
        <begin position="18"/>
        <end position="967"/>
    </location>
</feature>
<feature type="signal peptide" evidence="9">
    <location>
        <begin position="1"/>
        <end position="17"/>
    </location>
</feature>
<dbReference type="FunFam" id="3.40.50.300:FF:000079">
    <property type="entry name" value="probable ATP-dependent RNA helicase DDX17"/>
    <property type="match status" value="1"/>
</dbReference>
<dbReference type="EC" id="3.6.4.13" evidence="1"/>
<evidence type="ECO:0000256" key="4">
    <source>
        <dbReference type="ARBA" id="ARBA00022806"/>
    </source>
</evidence>
<dbReference type="PROSITE" id="PS51194">
    <property type="entry name" value="HELICASE_CTER"/>
    <property type="match status" value="1"/>
</dbReference>
<evidence type="ECO:0000259" key="10">
    <source>
        <dbReference type="PROSITE" id="PS51192"/>
    </source>
</evidence>
<feature type="region of interest" description="Disordered" evidence="8">
    <location>
        <begin position="848"/>
        <end position="906"/>
    </location>
</feature>
<evidence type="ECO:0000256" key="5">
    <source>
        <dbReference type="ARBA" id="ARBA00022840"/>
    </source>
</evidence>
<dbReference type="SUPFAM" id="SSF52540">
    <property type="entry name" value="P-loop containing nucleoside triphosphate hydrolases"/>
    <property type="match status" value="2"/>
</dbReference>
<evidence type="ECO:0000256" key="9">
    <source>
        <dbReference type="SAM" id="SignalP"/>
    </source>
</evidence>
<feature type="compositionally biased region" description="Low complexity" evidence="8">
    <location>
        <begin position="894"/>
        <end position="906"/>
    </location>
</feature>
<feature type="compositionally biased region" description="Polar residues" evidence="8">
    <location>
        <begin position="857"/>
        <end position="888"/>
    </location>
</feature>
<evidence type="ECO:0000256" key="2">
    <source>
        <dbReference type="ARBA" id="ARBA00022741"/>
    </source>
</evidence>
<dbReference type="PROSITE" id="PS51195">
    <property type="entry name" value="Q_MOTIF"/>
    <property type="match status" value="1"/>
</dbReference>